<evidence type="ECO:0000313" key="2">
    <source>
        <dbReference type="EMBL" id="RLL98489.1"/>
    </source>
</evidence>
<dbReference type="SUPFAM" id="SSF69065">
    <property type="entry name" value="RNase III domain-like"/>
    <property type="match status" value="1"/>
</dbReference>
<dbReference type="OrthoDB" id="67027at2759"/>
<accession>A0A229XG90</accession>
<organism evidence="2 3">
    <name type="scientific">Aspergillus turcosus</name>
    <dbReference type="NCBI Taxonomy" id="1245748"/>
    <lineage>
        <taxon>Eukaryota</taxon>
        <taxon>Fungi</taxon>
        <taxon>Dikarya</taxon>
        <taxon>Ascomycota</taxon>
        <taxon>Pezizomycotina</taxon>
        <taxon>Eurotiomycetes</taxon>
        <taxon>Eurotiomycetidae</taxon>
        <taxon>Eurotiales</taxon>
        <taxon>Aspergillaceae</taxon>
        <taxon>Aspergillus</taxon>
        <taxon>Aspergillus subgen. Fumigati</taxon>
    </lineage>
</organism>
<dbReference type="Pfam" id="PF00636">
    <property type="entry name" value="Ribonuclease_3"/>
    <property type="match status" value="1"/>
</dbReference>
<keyword evidence="3" id="KW-1185">Reference proteome</keyword>
<name>A0A229XG90_9EURO</name>
<gene>
    <name evidence="2" type="ORF">CFD26_103807</name>
</gene>
<reference evidence="2 3" key="1">
    <citation type="submission" date="2018-08" db="EMBL/GenBank/DDBJ databases">
        <title>Draft genome sequences of two Aspergillus turcosus clinical strains isolated from bronchoalveolar lavage fluid: one azole-susceptible and the other azole-resistant.</title>
        <authorList>
            <person name="Parent-Michaud M."/>
            <person name="Dufresne P.J."/>
            <person name="Fournier E."/>
            <person name="Martineau C."/>
            <person name="Moreira S."/>
            <person name="Perkins V."/>
            <person name="De Repentigny L."/>
            <person name="Dufresne S.F."/>
        </authorList>
    </citation>
    <scope>NUCLEOTIDE SEQUENCE [LARGE SCALE GENOMIC DNA]</scope>
    <source>
        <strain evidence="2">HMR AF 1038</strain>
    </source>
</reference>
<dbReference type="PROSITE" id="PS50142">
    <property type="entry name" value="RNASE_3_2"/>
    <property type="match status" value="1"/>
</dbReference>
<dbReference type="STRING" id="1245748.A0A229XG90"/>
<dbReference type="InterPro" id="IPR036389">
    <property type="entry name" value="RNase_III_sf"/>
</dbReference>
<dbReference type="GO" id="GO:0004525">
    <property type="term" value="F:ribonuclease III activity"/>
    <property type="evidence" value="ECO:0007669"/>
    <property type="project" value="InterPro"/>
</dbReference>
<feature type="domain" description="RNase III" evidence="1">
    <location>
        <begin position="12"/>
        <end position="134"/>
    </location>
</feature>
<dbReference type="Proteomes" id="UP000215289">
    <property type="component" value="Unassembled WGS sequence"/>
</dbReference>
<dbReference type="Gene3D" id="1.10.1520.10">
    <property type="entry name" value="Ribonuclease III domain"/>
    <property type="match status" value="1"/>
</dbReference>
<dbReference type="InterPro" id="IPR000999">
    <property type="entry name" value="RNase_III_dom"/>
</dbReference>
<comment type="caution">
    <text evidence="2">The sequence shown here is derived from an EMBL/GenBank/DDBJ whole genome shotgun (WGS) entry which is preliminary data.</text>
</comment>
<dbReference type="EMBL" id="NIDN02000051">
    <property type="protein sequence ID" value="RLL98489.1"/>
    <property type="molecule type" value="Genomic_DNA"/>
</dbReference>
<proteinExistence type="predicted"/>
<dbReference type="AlphaFoldDB" id="A0A229XG90"/>
<sequence>MAMSHMSLDQRADFVENIIRYEFTNRGILYEALRSAGALAMTRQPHRSDGNKDLAQIGDAALRLILVMDGYEARAGLINQIVSSKGSNPHLAQMGFKVGLKSLILINPSQPTMSPGVMAQTVKAILGAVYLNSKMDVQAVRAVMAVLNLGWPV</sequence>
<dbReference type="GO" id="GO:0006396">
    <property type="term" value="P:RNA processing"/>
    <property type="evidence" value="ECO:0007669"/>
    <property type="project" value="InterPro"/>
</dbReference>
<protein>
    <recommendedName>
        <fullName evidence="1">RNase III domain-containing protein</fullName>
    </recommendedName>
</protein>
<evidence type="ECO:0000313" key="3">
    <source>
        <dbReference type="Proteomes" id="UP000215289"/>
    </source>
</evidence>
<evidence type="ECO:0000259" key="1">
    <source>
        <dbReference type="PROSITE" id="PS50142"/>
    </source>
</evidence>